<feature type="coiled-coil region" evidence="1">
    <location>
        <begin position="119"/>
        <end position="146"/>
    </location>
</feature>
<sequence length="597" mass="68438">MDFGASDIVKGIELAITIYQSGFVEENSANVRYSNFQKDINDFRELLERLSLSLQRAHDRYRYRGPLISPQARDPLAEDFEQERRSIVGNFVATLTECEALLEENKGYHVEAGQRSTPLKNLQFVFTQQEQRADDLRRRLHFHTEKIRFVIDRLQLDLLTDLDAKVDDILGLAERNIHLTEGVLFEILRFRQDLVGFPLGQTLTRDLVSDDLHIASDAIAARFRRSMVVEGLSTTMTGMPLARSFDALLTHFQQSYDGGDQTPEKYLLFLKARWLLGLIKESQEYKDARPGWYFKRAVNQIDHAILTRSRRPQEMLAFDEPVLMSLPEPQFQVWLAPAEIARDQGTRRPYEQWGRRPDEREVAQIELDCGEDQSTKYARNEENLFTFKSLADLHKFQTALTGYDVSYDHDSSKVLCQFSDKAKSLDCDGRVQLWQHPITFVQTESAVEDLGVRSEGSPNSVQTGTQAHRGSFTSTLAPTVNVTRTPDGDGWEGQPLKLAVLVIYTKLRENNTDRFAVIFIELEVGVSIRPQECSCRDDYDKCSKLVLSKRDQRKMRIRICYSDANTSGQPDPNTFDIFPFQLPRNPAFGQVAEKDTK</sequence>
<keyword evidence="1" id="KW-0175">Coiled coil</keyword>
<keyword evidence="3" id="KW-1185">Reference proteome</keyword>
<dbReference type="AlphaFoldDB" id="A0A4U0TN09"/>
<accession>A0A4U0TN09</accession>
<organism evidence="2 3">
    <name type="scientific">Salinomyces thailandicus</name>
    <dbReference type="NCBI Taxonomy" id="706561"/>
    <lineage>
        <taxon>Eukaryota</taxon>
        <taxon>Fungi</taxon>
        <taxon>Dikarya</taxon>
        <taxon>Ascomycota</taxon>
        <taxon>Pezizomycotina</taxon>
        <taxon>Dothideomycetes</taxon>
        <taxon>Dothideomycetidae</taxon>
        <taxon>Mycosphaerellales</taxon>
        <taxon>Teratosphaeriaceae</taxon>
        <taxon>Salinomyces</taxon>
    </lineage>
</organism>
<evidence type="ECO:0000256" key="1">
    <source>
        <dbReference type="SAM" id="Coils"/>
    </source>
</evidence>
<reference evidence="2 3" key="1">
    <citation type="submission" date="2017-03" db="EMBL/GenBank/DDBJ databases">
        <title>Genomes of endolithic fungi from Antarctica.</title>
        <authorList>
            <person name="Coleine C."/>
            <person name="Masonjones S."/>
            <person name="Stajich J.E."/>
        </authorList>
    </citation>
    <scope>NUCLEOTIDE SEQUENCE [LARGE SCALE GENOMIC DNA]</scope>
    <source>
        <strain evidence="2 3">CCFEE 6315</strain>
    </source>
</reference>
<name>A0A4U0TN09_9PEZI</name>
<dbReference type="OrthoDB" id="5400409at2759"/>
<proteinExistence type="predicted"/>
<protein>
    <submittedName>
        <fullName evidence="2">Uncharacterized protein</fullName>
    </submittedName>
</protein>
<evidence type="ECO:0000313" key="3">
    <source>
        <dbReference type="Proteomes" id="UP000308549"/>
    </source>
</evidence>
<evidence type="ECO:0000313" key="2">
    <source>
        <dbReference type="EMBL" id="TKA23142.1"/>
    </source>
</evidence>
<gene>
    <name evidence="2" type="ORF">B0A50_07172</name>
</gene>
<dbReference type="EMBL" id="NAJL01000060">
    <property type="protein sequence ID" value="TKA23142.1"/>
    <property type="molecule type" value="Genomic_DNA"/>
</dbReference>
<dbReference type="Proteomes" id="UP000308549">
    <property type="component" value="Unassembled WGS sequence"/>
</dbReference>
<comment type="caution">
    <text evidence="2">The sequence shown here is derived from an EMBL/GenBank/DDBJ whole genome shotgun (WGS) entry which is preliminary data.</text>
</comment>